<protein>
    <submittedName>
        <fullName evidence="2">Uncharacterized protein</fullName>
    </submittedName>
</protein>
<keyword evidence="1" id="KW-1133">Transmembrane helix</keyword>
<keyword evidence="1" id="KW-0472">Membrane</keyword>
<dbReference type="RefSeq" id="YP_010113107.1">
    <property type="nucleotide sequence ID" value="NC_055899.1"/>
</dbReference>
<dbReference type="KEGG" id="vg:65131610"/>
<feature type="transmembrane region" description="Helical" evidence="1">
    <location>
        <begin position="12"/>
        <end position="29"/>
    </location>
</feature>
<proteinExistence type="predicted"/>
<sequence length="126" mass="14035">MGVKLYEKPENQSPGPLIAIVIIIMLLLLTSKCHAQQKAAIDTMVCKVECIKQIVQKPSVNGKTVKYLAVYVDKSAGFSEIIPISKSVVDYINTCKQFSIEPTLGIRLRNGVITSIVRYKIKFVHK</sequence>
<reference evidence="2 3" key="1">
    <citation type="submission" date="2020-07" db="EMBL/GenBank/DDBJ databases">
        <title>Taxonomic proposal: Crassvirales, a new order of highly abundant and diverse bacterial viruses.</title>
        <authorList>
            <person name="Shkoporov A.N."/>
            <person name="Stockdale S.R."/>
            <person name="Guerin E."/>
            <person name="Ross R.P."/>
            <person name="Hill C."/>
        </authorList>
    </citation>
    <scope>NUCLEOTIDE SEQUENCE [LARGE SCALE GENOMIC DNA]</scope>
</reference>
<organism evidence="2 3">
    <name type="scientific">uncultured phage cr124_1</name>
    <dbReference type="NCBI Taxonomy" id="2772090"/>
    <lineage>
        <taxon>Viruses</taxon>
        <taxon>Duplodnaviria</taxon>
        <taxon>Heunggongvirae</taxon>
        <taxon>Uroviricota</taxon>
        <taxon>Caudoviricetes</taxon>
        <taxon>Crassvirales</taxon>
        <taxon>Suoliviridae</taxon>
        <taxon>Oafivirinae</taxon>
        <taxon>Burzaovirus</taxon>
        <taxon>Burzaovirus faecalis</taxon>
    </lineage>
</organism>
<evidence type="ECO:0000313" key="2">
    <source>
        <dbReference type="EMBL" id="QOR57467.1"/>
    </source>
</evidence>
<evidence type="ECO:0000313" key="3">
    <source>
        <dbReference type="Proteomes" id="UP000593974"/>
    </source>
</evidence>
<accession>A0A7M1RSR4</accession>
<dbReference type="GeneID" id="65131610"/>
<dbReference type="EMBL" id="MT774406">
    <property type="protein sequence ID" value="QOR57467.1"/>
    <property type="molecule type" value="Genomic_DNA"/>
</dbReference>
<dbReference type="Proteomes" id="UP000593974">
    <property type="component" value="Segment"/>
</dbReference>
<evidence type="ECO:0000256" key="1">
    <source>
        <dbReference type="SAM" id="Phobius"/>
    </source>
</evidence>
<keyword evidence="1" id="KW-0812">Transmembrane</keyword>
<name>A0A7M1RSR4_9CAUD</name>
<keyword evidence="3" id="KW-1185">Reference proteome</keyword>